<dbReference type="Proteomes" id="UP000694924">
    <property type="component" value="Unplaced"/>
</dbReference>
<evidence type="ECO:0000256" key="4">
    <source>
        <dbReference type="ARBA" id="ARBA00023033"/>
    </source>
</evidence>
<evidence type="ECO:0000256" key="2">
    <source>
        <dbReference type="ARBA" id="ARBA00022723"/>
    </source>
</evidence>
<gene>
    <name evidence="6" type="primary">LOC107068862</name>
</gene>
<sequence length="495" mass="56577">MSIFMIILTCLLLIIFYYTNRKKHRLPPGPLGLPIVGYLPWLNSKAPHLTLTQLTRKYGPICGLKMGSVYTVLLSDPKLIRQVLAKGSFAGRAPLYLTHGIMRGYGLICAEGDLWKDQRRFVAGCLKNLGMVKFGLKRDKMERRILAVVDECILKLKDRSTEDGFDPNETLHHCVGNLLNDLVFGKTYDENDHIWKWLRKLQEDGVKHIGVAGPLNFLPFLRFLPQYGKTMYNLINGKLQTHEIYQKIIEEHRSNPNANNDTILSAFNDEMTNKMMESNNLGYFTEQQYYHLLADIFGAGTDTTLTTLRWFLLFVAAYPHEQEKIRHEMQEVLSDKAPTLEDRIILPRLEATIAEVQRIRSVVPIGIPHGTIEDTQIGEYDIPKGTMIVPLQWSIHTNPSYWKDPLEFKPDRFIADDGSLAKPEAFLPFQTGKRICVGDELAKMILFLFTARILHRFVISIPSNVSSIDLEGECGITLIPKPHRLVFTLRENLTN</sequence>
<dbReference type="InterPro" id="IPR036396">
    <property type="entry name" value="Cyt_P450_sf"/>
</dbReference>
<dbReference type="InterPro" id="IPR001128">
    <property type="entry name" value="Cyt_P450"/>
</dbReference>
<keyword evidence="2" id="KW-0479">Metal-binding</keyword>
<dbReference type="PANTHER" id="PTHR24300:SF403">
    <property type="entry name" value="CYTOCHROME P450 306A1"/>
    <property type="match status" value="1"/>
</dbReference>
<dbReference type="PRINTS" id="PR00463">
    <property type="entry name" value="EP450I"/>
</dbReference>
<evidence type="ECO:0000256" key="3">
    <source>
        <dbReference type="ARBA" id="ARBA00023004"/>
    </source>
</evidence>
<keyword evidence="3" id="KW-0408">Iron</keyword>
<dbReference type="SUPFAM" id="SSF48264">
    <property type="entry name" value="Cytochrome P450"/>
    <property type="match status" value="1"/>
</dbReference>
<reference evidence="6" key="1">
    <citation type="submission" date="2025-08" db="UniProtKB">
        <authorList>
            <consortium name="RefSeq"/>
        </authorList>
    </citation>
    <scope>IDENTIFICATION</scope>
    <source>
        <tissue evidence="6">Whole body</tissue>
    </source>
</reference>
<evidence type="ECO:0000313" key="5">
    <source>
        <dbReference type="Proteomes" id="UP000694924"/>
    </source>
</evidence>
<organism evidence="5 6">
    <name type="scientific">Polistes dominula</name>
    <name type="common">European paper wasp</name>
    <name type="synonym">Vespa dominula</name>
    <dbReference type="NCBI Taxonomy" id="743375"/>
    <lineage>
        <taxon>Eukaryota</taxon>
        <taxon>Metazoa</taxon>
        <taxon>Ecdysozoa</taxon>
        <taxon>Arthropoda</taxon>
        <taxon>Hexapoda</taxon>
        <taxon>Insecta</taxon>
        <taxon>Pterygota</taxon>
        <taxon>Neoptera</taxon>
        <taxon>Endopterygota</taxon>
        <taxon>Hymenoptera</taxon>
        <taxon>Apocrita</taxon>
        <taxon>Aculeata</taxon>
        <taxon>Vespoidea</taxon>
        <taxon>Vespidae</taxon>
        <taxon>Polistinae</taxon>
        <taxon>Polistini</taxon>
        <taxon>Polistes</taxon>
    </lineage>
</organism>
<proteinExistence type="inferred from homology"/>
<dbReference type="Pfam" id="PF00067">
    <property type="entry name" value="p450"/>
    <property type="match status" value="1"/>
</dbReference>
<evidence type="ECO:0000313" key="6">
    <source>
        <dbReference type="RefSeq" id="XP_015181166.1"/>
    </source>
</evidence>
<evidence type="ECO:0000256" key="1">
    <source>
        <dbReference type="ARBA" id="ARBA00010617"/>
    </source>
</evidence>
<dbReference type="PRINTS" id="PR00385">
    <property type="entry name" value="P450"/>
</dbReference>
<dbReference type="InterPro" id="IPR050182">
    <property type="entry name" value="Cytochrome_P450_fam2"/>
</dbReference>
<keyword evidence="4" id="KW-0560">Oxidoreductase</keyword>
<dbReference type="Gene3D" id="1.10.630.10">
    <property type="entry name" value="Cytochrome P450"/>
    <property type="match status" value="1"/>
</dbReference>
<keyword evidence="4" id="KW-0503">Monooxygenase</keyword>
<protein>
    <submittedName>
        <fullName evidence="6">Cytochrome P450 306a1</fullName>
    </submittedName>
</protein>
<comment type="similarity">
    <text evidence="1">Belongs to the cytochrome P450 family.</text>
</comment>
<dbReference type="InterPro" id="IPR002401">
    <property type="entry name" value="Cyt_P450_E_grp-I"/>
</dbReference>
<dbReference type="RefSeq" id="XP_015181166.1">
    <property type="nucleotide sequence ID" value="XM_015325680.1"/>
</dbReference>
<name>A0ABM1ILS9_POLDO</name>
<dbReference type="PANTHER" id="PTHR24300">
    <property type="entry name" value="CYTOCHROME P450 508A4-RELATED"/>
    <property type="match status" value="1"/>
</dbReference>
<accession>A0ABM1ILS9</accession>
<keyword evidence="5" id="KW-1185">Reference proteome</keyword>
<dbReference type="GeneID" id="107068862"/>